<dbReference type="InterPro" id="IPR007507">
    <property type="entry name" value="Glycos_transf_N"/>
</dbReference>
<dbReference type="Gene3D" id="3.40.50.11720">
    <property type="entry name" value="3-Deoxy-D-manno-octulosonic-acid transferase, N-terminal domain"/>
    <property type="match status" value="1"/>
</dbReference>
<feature type="non-terminal residue" evidence="8">
    <location>
        <position position="1"/>
    </location>
</feature>
<keyword evidence="3 8" id="KW-0808">Transferase</keyword>
<keyword evidence="8" id="KW-0328">Glycosyltransferase</keyword>
<dbReference type="EC" id="2.4.99.12" evidence="2"/>
<accession>A0A3B0YEN4</accession>
<reference evidence="8" key="1">
    <citation type="submission" date="2018-06" db="EMBL/GenBank/DDBJ databases">
        <authorList>
            <person name="Zhirakovskaya E."/>
        </authorList>
    </citation>
    <scope>NUCLEOTIDE SEQUENCE</scope>
</reference>
<keyword evidence="6" id="KW-0812">Transmembrane</keyword>
<evidence type="ECO:0000259" key="7">
    <source>
        <dbReference type="Pfam" id="PF04413"/>
    </source>
</evidence>
<dbReference type="AlphaFoldDB" id="A0A3B0YEN4"/>
<dbReference type="SUPFAM" id="SSF53756">
    <property type="entry name" value="UDP-Glycosyltransferase/glycogen phosphorylase"/>
    <property type="match status" value="1"/>
</dbReference>
<dbReference type="PANTHER" id="PTHR42755:SF1">
    <property type="entry name" value="3-DEOXY-D-MANNO-OCTULOSONIC ACID TRANSFERASE, MITOCHONDRIAL-RELATED"/>
    <property type="match status" value="1"/>
</dbReference>
<dbReference type="NCBIfam" id="NF004388">
    <property type="entry name" value="PRK05749.1-4"/>
    <property type="match status" value="1"/>
</dbReference>
<dbReference type="Pfam" id="PF04413">
    <property type="entry name" value="Glycos_transf_N"/>
    <property type="match status" value="1"/>
</dbReference>
<evidence type="ECO:0000256" key="3">
    <source>
        <dbReference type="ARBA" id="ARBA00022679"/>
    </source>
</evidence>
<organism evidence="8">
    <name type="scientific">hydrothermal vent metagenome</name>
    <dbReference type="NCBI Taxonomy" id="652676"/>
    <lineage>
        <taxon>unclassified sequences</taxon>
        <taxon>metagenomes</taxon>
        <taxon>ecological metagenomes</taxon>
    </lineage>
</organism>
<evidence type="ECO:0000313" key="8">
    <source>
        <dbReference type="EMBL" id="VAW72609.1"/>
    </source>
</evidence>
<evidence type="ECO:0000256" key="1">
    <source>
        <dbReference type="ARBA" id="ARBA00006380"/>
    </source>
</evidence>
<comment type="similarity">
    <text evidence="1">Belongs to the glycosyltransferase group 1 family. Glycosyltransferase 30 subfamily.</text>
</comment>
<keyword evidence="6" id="KW-1133">Transmembrane helix</keyword>
<dbReference type="InterPro" id="IPR039901">
    <property type="entry name" value="Kdotransferase"/>
</dbReference>
<dbReference type="GO" id="GO:0005886">
    <property type="term" value="C:plasma membrane"/>
    <property type="evidence" value="ECO:0007669"/>
    <property type="project" value="TreeGrafter"/>
</dbReference>
<evidence type="ECO:0000256" key="2">
    <source>
        <dbReference type="ARBA" id="ARBA00012621"/>
    </source>
</evidence>
<keyword evidence="6" id="KW-0472">Membrane</keyword>
<dbReference type="InterPro" id="IPR038107">
    <property type="entry name" value="Glycos_transf_N_sf"/>
</dbReference>
<comment type="catalytic activity">
    <reaction evidence="5">
        <text>lipid IVA (E. coli) + CMP-3-deoxy-beta-D-manno-octulosonate = alpha-Kdo-(2-&gt;6)-lipid IVA (E. coli) + CMP + H(+)</text>
        <dbReference type="Rhea" id="RHEA:28066"/>
        <dbReference type="ChEBI" id="CHEBI:15378"/>
        <dbReference type="ChEBI" id="CHEBI:58603"/>
        <dbReference type="ChEBI" id="CHEBI:60364"/>
        <dbReference type="ChEBI" id="CHEBI:60377"/>
        <dbReference type="ChEBI" id="CHEBI:85987"/>
        <dbReference type="EC" id="2.4.99.12"/>
    </reaction>
</comment>
<dbReference type="GO" id="GO:0009245">
    <property type="term" value="P:lipid A biosynthetic process"/>
    <property type="evidence" value="ECO:0007669"/>
    <property type="project" value="TreeGrafter"/>
</dbReference>
<proteinExistence type="inferred from homology"/>
<dbReference type="Gene3D" id="3.40.50.2000">
    <property type="entry name" value="Glycogen Phosphorylase B"/>
    <property type="match status" value="1"/>
</dbReference>
<protein>
    <recommendedName>
        <fullName evidence="2">lipid IVA 3-deoxy-D-manno-octulosonic acid transferase</fullName>
        <ecNumber evidence="2">2.4.99.12</ecNumber>
    </recommendedName>
    <alternativeName>
        <fullName evidence="4">Lipid IV(A) 3-deoxy-D-manno-octulosonic acid transferase</fullName>
    </alternativeName>
</protein>
<evidence type="ECO:0000256" key="4">
    <source>
        <dbReference type="ARBA" id="ARBA00031445"/>
    </source>
</evidence>
<sequence>CYSSRHACPADVRYLYSLLLYVALPGVFLRLWLKGRRSPGYRRHWRERLGYLDNKHRGAIWLHAVSVGEVRAAGPLILALRQRYPEHPFLLTTTTPTGRQTAEQLYADAIDCRYLPYDLPGATKRFITSLQPALCIIMEVELWPNLYAAATAHNLLLYLINARLSDKSYRGYQRFGRLMRTTLSSITHVAAQNPRDRERFLALGMPPDRVTVVGNLKLDVGLPADFDEVTNELRATLKCDRPLWVAGSTHDGEEGMLLEVHARLLEGVSNVVLVLVPRHPERSEDVVKLCQSSGLACRLYSETDVLVHEVQVLVVDRLGLLVYCYGIAEAAFIGGSLVDHGGHNPVEAVLAGVPLVSGPGVGNFQMLYDQLQQADAVQMVETQKALLASLQALLCDAEMRGQCIHAARGVVESDKGALDRVLQLLDTCARPRM</sequence>
<dbReference type="GO" id="GO:0043842">
    <property type="term" value="F:Kdo transferase activity"/>
    <property type="evidence" value="ECO:0007669"/>
    <property type="project" value="UniProtKB-EC"/>
</dbReference>
<dbReference type="FunFam" id="3.40.50.2000:FF:000032">
    <property type="entry name" value="3-deoxy-D-manno-octulosonic acid transferase"/>
    <property type="match status" value="1"/>
</dbReference>
<name>A0A3B0YEN4_9ZZZZ</name>
<dbReference type="PANTHER" id="PTHR42755">
    <property type="entry name" value="3-DEOXY-MANNO-OCTULOSONATE CYTIDYLYLTRANSFERASE"/>
    <property type="match status" value="1"/>
</dbReference>
<dbReference type="EMBL" id="UOFK01000019">
    <property type="protein sequence ID" value="VAW72609.1"/>
    <property type="molecule type" value="Genomic_DNA"/>
</dbReference>
<feature type="transmembrane region" description="Helical" evidence="6">
    <location>
        <begin position="14"/>
        <end position="33"/>
    </location>
</feature>
<evidence type="ECO:0000256" key="6">
    <source>
        <dbReference type="SAM" id="Phobius"/>
    </source>
</evidence>
<evidence type="ECO:0000256" key="5">
    <source>
        <dbReference type="ARBA" id="ARBA00049183"/>
    </source>
</evidence>
<feature type="domain" description="3-deoxy-D-manno-octulosonic-acid transferase N-terminal" evidence="7">
    <location>
        <begin position="44"/>
        <end position="219"/>
    </location>
</feature>
<gene>
    <name evidence="8" type="ORF">MNBD_GAMMA13-1890</name>
</gene>
<dbReference type="FunFam" id="3.40.50.11720:FF:000001">
    <property type="entry name" value="3-deoxy-D-manno-octulosonic acid transferase"/>
    <property type="match status" value="1"/>
</dbReference>